<evidence type="ECO:0000256" key="1">
    <source>
        <dbReference type="SAM" id="MobiDB-lite"/>
    </source>
</evidence>
<keyword evidence="3" id="KW-1185">Reference proteome</keyword>
<feature type="non-terminal residue" evidence="2">
    <location>
        <position position="1"/>
    </location>
</feature>
<feature type="non-terminal residue" evidence="2">
    <location>
        <position position="195"/>
    </location>
</feature>
<dbReference type="Proteomes" id="UP000729357">
    <property type="component" value="Unassembled WGS sequence"/>
</dbReference>
<dbReference type="AlphaFoldDB" id="A0A9P8JUL6"/>
<reference evidence="2" key="2">
    <citation type="submission" date="2021-08" db="EMBL/GenBank/DDBJ databases">
        <authorList>
            <person name="Gostincar C."/>
            <person name="Sun X."/>
            <person name="Song Z."/>
            <person name="Gunde-Cimerman N."/>
        </authorList>
    </citation>
    <scope>NUCLEOTIDE SEQUENCE</scope>
    <source>
        <strain evidence="2">EXF-9298</strain>
    </source>
</reference>
<feature type="region of interest" description="Disordered" evidence="1">
    <location>
        <begin position="168"/>
        <end position="188"/>
    </location>
</feature>
<dbReference type="EMBL" id="JAHFXS010001118">
    <property type="protein sequence ID" value="KAG9979513.1"/>
    <property type="molecule type" value="Genomic_DNA"/>
</dbReference>
<comment type="caution">
    <text evidence="2">The sequence shown here is derived from an EMBL/GenBank/DDBJ whole genome shotgun (WGS) entry which is preliminary data.</text>
</comment>
<organism evidence="2 3">
    <name type="scientific">Aureobasidium melanogenum</name>
    <name type="common">Aureobasidium pullulans var. melanogenum</name>
    <dbReference type="NCBI Taxonomy" id="46634"/>
    <lineage>
        <taxon>Eukaryota</taxon>
        <taxon>Fungi</taxon>
        <taxon>Dikarya</taxon>
        <taxon>Ascomycota</taxon>
        <taxon>Pezizomycotina</taxon>
        <taxon>Dothideomycetes</taxon>
        <taxon>Dothideomycetidae</taxon>
        <taxon>Dothideales</taxon>
        <taxon>Saccotheciaceae</taxon>
        <taxon>Aureobasidium</taxon>
    </lineage>
</organism>
<sequence>VVKGPVFSLGDDDDPVVVDAMLRHMYNLPYSQSLKSGSGVNAYKFHFDVFMLADKYDCPSLRHAALTNFRLAADNSLDKFRPYDRSTSALSLIETIPHLCGPEAVQPADSSLRNEVLNFCVVNYTKMFEDALFRDRIKDGSMFDEDAMVKLLGNIGAVALKKQAQANSSGSARFSVPEDRPYESPGRRPICLLRP</sequence>
<evidence type="ECO:0000313" key="2">
    <source>
        <dbReference type="EMBL" id="KAG9979513.1"/>
    </source>
</evidence>
<evidence type="ECO:0000313" key="3">
    <source>
        <dbReference type="Proteomes" id="UP000729357"/>
    </source>
</evidence>
<name>A0A9P8JUL6_AURME</name>
<reference evidence="2" key="1">
    <citation type="journal article" date="2021" name="J Fungi (Basel)">
        <title>Virulence traits and population genomics of the black yeast Aureobasidium melanogenum.</title>
        <authorList>
            <person name="Cernosa A."/>
            <person name="Sun X."/>
            <person name="Gostincar C."/>
            <person name="Fang C."/>
            <person name="Gunde-Cimerman N."/>
            <person name="Song Z."/>
        </authorList>
    </citation>
    <scope>NUCLEOTIDE SEQUENCE</scope>
    <source>
        <strain evidence="2">EXF-9298</strain>
    </source>
</reference>
<feature type="compositionally biased region" description="Basic and acidic residues" evidence="1">
    <location>
        <begin position="176"/>
        <end position="186"/>
    </location>
</feature>
<protein>
    <submittedName>
        <fullName evidence="2">Uncharacterized protein</fullName>
    </submittedName>
</protein>
<gene>
    <name evidence="2" type="ORF">KCU98_g8725</name>
</gene>
<proteinExistence type="predicted"/>
<accession>A0A9P8JUL6</accession>